<dbReference type="Gene3D" id="2.160.20.110">
    <property type="match status" value="8"/>
</dbReference>
<proteinExistence type="predicted"/>
<dbReference type="Pfam" id="PF07963">
    <property type="entry name" value="N_methyl"/>
    <property type="match status" value="1"/>
</dbReference>
<dbReference type="NCBIfam" id="TIGR02532">
    <property type="entry name" value="IV_pilin_GFxxxE"/>
    <property type="match status" value="1"/>
</dbReference>
<dbReference type="SUPFAM" id="SSF54523">
    <property type="entry name" value="Pili subunits"/>
    <property type="match status" value="1"/>
</dbReference>
<dbReference type="EMBL" id="BLYJ01000003">
    <property type="protein sequence ID" value="GFO87258.1"/>
    <property type="molecule type" value="Genomic_DNA"/>
</dbReference>
<dbReference type="InterPro" id="IPR045584">
    <property type="entry name" value="Pilin-like"/>
</dbReference>
<feature type="transmembrane region" description="Helical" evidence="1">
    <location>
        <begin position="12"/>
        <end position="40"/>
    </location>
</feature>
<dbReference type="RefSeq" id="WP_188886512.1">
    <property type="nucleotide sequence ID" value="NZ_BLYJ01000003.1"/>
</dbReference>
<protein>
    <recommendedName>
        <fullName evidence="4">Prepilin-type N-terminal cleavage/methylation domain-containing protein</fullName>
    </recommendedName>
</protein>
<name>A0ABQ1DXE5_9FIRM</name>
<keyword evidence="1" id="KW-0812">Transmembrane</keyword>
<dbReference type="PROSITE" id="PS00409">
    <property type="entry name" value="PROKAR_NTER_METHYL"/>
    <property type="match status" value="1"/>
</dbReference>
<dbReference type="InterPro" id="IPR006594">
    <property type="entry name" value="LisH"/>
</dbReference>
<evidence type="ECO:0000313" key="2">
    <source>
        <dbReference type="EMBL" id="GFO87258.1"/>
    </source>
</evidence>
<dbReference type="Proteomes" id="UP000620147">
    <property type="component" value="Unassembled WGS sequence"/>
</dbReference>
<sequence length="3106" mass="327706">MTQQRKKCGKGGFTLVELVVTLVILSILFAIAVPSLLGYIHLSQFRKNESYAKTMYLSAESELTYLRTGGEWESFCSKVKKEGVLNQSFDESDEDRKKLVGRIYGIRLDAGEYAEGELSGDGALVGALLSQDTYDKSVLNAAICIEIDVESGQVYSVFYGTNCKGLYYGSNEDSKPADMSGSWLDIDYSKRDRDTRREERLGYYSVQDAVNAVSLDATKLKITSINLVNGETLSLNWSSNVKDQDLDKVYYEVKLYSSEDKAQLLSINIPGRNLKTGSQSVAVTTEDNATKDYTFPVEYDRSNKRATLVLDGMMNAKLYDRLDKLFADNKAAFRQSSDTSITRFGGKLENPLNVYAAVQVFPDPNAENIGGEEYQKSDAIESNKANTLFGDGTRSDNSRCEIETFRHLSNIRYMDTAAAFAVTARSLDWMSDSVKVYGTAARGALSVSTGKDIGFPSIPALRSNQTLDGTGGLLNRIAGVFTGGNVISNLKLDKTSIADDAEYLGLFQKNAGTIHDLRLLNPQVKIASGKLKGVGAVCGYSNGSLKGDTVDGTEAEVEAALTSAQAQGIGGVAGVIEVSDSKSVIKLSASGTVTGTLPTGGTARGIGGIAGSLTTNDAAVKTLTNSAAVTGNRSVGGIAGYFSGKDQATGKDMADCKNEGLILSSTAADDHSLAGHYIGGIVGYAHNASLSECRSRAGYADGYTYKQEDRDKLRGRYVGGIVGYGEQSVLYDCETEANGYVLGSEYVGGIIGALNQSDTQTALLSENGTRTTVNASYVIGNSYVGGIIGENKGGSTIKNCVNTGVVAGYNVFIGGICGANENNAAIINCASYVSDTNNAIYRRVTDWGAVGSYAGGLTGYNSGTITFSDKDNAVSNRSVAGIVVGRHYVGGLVGYNDTDGTIDINYTLIGGRVAATGDCVGGLIGLNASTKLLEKKLTIKPSSVQGRYYVGGAIGANVVNPGEDVTIGGLKVDNSLGTVTAEAFCGGLIGYQRTYTETDREGRTLYALLPGIAANNSNVPGTVKASTNTHTITITADGNSAGRLSAVSNNMTIRAYAYAGGIIGSCEPQTRMKVEHCLNAGGFDRPAEDTFPDSKLKTGVDMVSYLQAQKYTDAAKALSDELGSSELRVSVIGGVIGVNGENQVIDHCASKGTMNGLNAMGGVVGLNEGIIRDCTLSGSMGSATQDYIGGIAGLNVGGRTAGTIENCTTEKNCTVTGRNTVGGIVGYNLSGGRIQNNTSSANVSGAGRVGGIAGENGGTIVLSSTPAGKRRVNGSGSGVGGVIGVNTATGTLSPASGSVQGDVIAADHKLTVRGSSMVGGIAGINRGALGGTSINCLTNQAAEVRAAAGSAGGVVGAQEGAKAVLRYAKNLGQVTANVGAAGGIVGMNSAGSMVENCIGNGSVTSNDGYAGGVASENYGTIRSCSVGTDNRVTLITRNKTAAGAICAVNHKGGTVQGATLGDHITISGSAFILGAVVGDNSGTVTATEVSQQPTYSVSASTLQVGGAVGINRAGGTVSKVKVTSDFEKFTKYTYLGGVVGQNNASGKVTECTYSGTIDEGKSAVGNCYGGIAGLNGGLLQGSTVSRLTLTADGVYTATSTSSAAEKERLSSHIGGIAGKNDTTGIIEQCYIDNTGTGTITVKNGMVGGVTGYNKGTITMSGDKSTETLMENVSKVSDLLSNAEAQKLSADSTWVKWADRTDVERLSYNGGSKSIAADRTMQIIVSSNGNLGGVAGYNAPTGELNRCVSGSWLLVNKSDGIGVGTGGIVGMNESEKDLSYLLNQAFVGRQLANGATSRFAGGIIGTQTNQTTTDWTIENCVNYGTVYGYQSHYSGGIVGQWTNNGGTIENCYNYGNLQTTYETGWVGASGGIVAQLYHAASGQDFNIISCQNHGSVFGRDGANYYHWENGKRVKDCANDSAGILGNVTVYTTYDINAAQKFTINVSDCVNAPGVKIYSSSMASGIVGYFSTDTASSKNGGPIGTSTANIVLNIDRCRNYAETLVGGNNYIAGIFGDRYKDGTVAQDNTYIQNCYSVIGSDAGTSTGIVSLNNASLSSSLSGDKVGNNYYFFDTWGLTNTAGRIFDSSNTRNESRKGFSRMVAYGYWAGSDGKWANKSFAAIAGPQLGVIDYTDNRMYYNVTTANSTIDEHGIIRTNINGSDQITGRILFTMPDTPTYREIAQTNGHGASWLRPLLYQKNTVFNTKQKLFDEYVRENYRDMEHGQTDKKLDASFMVDLKQQTDGSFDVSIEDTDRPLYYEGTVLVDDKEVMSNLRFIPNQKGQGQWDTKLNGTQAYGSGTTSGSFQLPASLAADTAGKTITLSVRAVSLFEDTAPSAWKTAATQDVSVLPTPDVNIRLVSHWNNGAKYQISLKNLADYAVFSNWKVTFRLGSQTVTIDQNNHTAEINGDDLKELIVTAAAGITNGIQPASVTDTIPTDTPKYKPDGSINNLSVSYSGSTVDDCTVTAALTVNEPQMETPPIYRIEVLGTVGTNEYVFAYEDVLTSAGNTVTANFRDLPKEYFAENVTNRQVRAWYAASGLGPVYTYGDTRQADDASVTLRTYSAEGVQQQDKTIYSHVLGHANDFANYIKAAALNIKPLAAPKLNEPMKLVENGSMSYKFSWTQPNESGAQYTVKLTGITAAGARIGIPVNEVYGTQENPNTSQSFTISADDWQYAEVELTVTRLGQAYGEVGLSTTKKYAVKQRLERPGQPLVINPDTNELEYTIGWSAIGSENGCAGYQIYVQPEGETAAVLGELVHVRGGTCSVSRSLEDYAGKTIDLYLVAVAADDSGYADSPNGIVYTMTVPMRLNTPSVKWSYNWNATANNPIPAAGFRSGGLQVTVTPENAASVPPGGSTYLLRAKITGTDGTIVTYPVSAMSESGDSYVCSLTDLDTKYAGCSVRFEARISQSAGQVSSVWVSSGDVVFPRVKLEAPSASLANVNEALAVSYGPMNRLINTAEWDAQLTALSWDEVADADRYRIELTDKDDKSTTVTVDMSGNLPEIIINGQNTFAVAGDDWYTVKQGSVVNGRYSLTNGSIRYYSYQPDTMLQVKDGTFTLKLPNIFSVVTHENQTLQLTNGIQISRVTVIADSKSDRYTESDPAERRF</sequence>
<keyword evidence="1" id="KW-1133">Transmembrane helix</keyword>
<evidence type="ECO:0000256" key="1">
    <source>
        <dbReference type="SAM" id="Phobius"/>
    </source>
</evidence>
<gene>
    <name evidence="2" type="ORF">BUFA31_04220</name>
</gene>
<evidence type="ECO:0008006" key="4">
    <source>
        <dbReference type="Google" id="ProtNLM"/>
    </source>
</evidence>
<dbReference type="PROSITE" id="PS50896">
    <property type="entry name" value="LISH"/>
    <property type="match status" value="1"/>
</dbReference>
<accession>A0ABQ1DXE5</accession>
<organism evidence="2 3">
    <name type="scientific">Butyricicoccus faecihominis</name>
    <dbReference type="NCBI Taxonomy" id="1712515"/>
    <lineage>
        <taxon>Bacteria</taxon>
        <taxon>Bacillati</taxon>
        <taxon>Bacillota</taxon>
        <taxon>Clostridia</taxon>
        <taxon>Eubacteriales</taxon>
        <taxon>Butyricicoccaceae</taxon>
        <taxon>Butyricicoccus</taxon>
    </lineage>
</organism>
<reference evidence="2 3" key="1">
    <citation type="submission" date="2020-06" db="EMBL/GenBank/DDBJ databases">
        <title>Characterization of fructooligosaccharide metabolism and fructooligosaccharide-degrading enzymes in human commensal butyrate producers.</title>
        <authorList>
            <person name="Tanno H."/>
            <person name="Fujii T."/>
            <person name="Hirano K."/>
            <person name="Maeno S."/>
            <person name="Tonozuka T."/>
            <person name="Sakamoto M."/>
            <person name="Ohkuma M."/>
            <person name="Tochio T."/>
            <person name="Endo A."/>
        </authorList>
    </citation>
    <scope>NUCLEOTIDE SEQUENCE [LARGE SCALE GENOMIC DNA]</scope>
    <source>
        <strain evidence="2 3">JCM 31056</strain>
    </source>
</reference>
<evidence type="ECO:0000313" key="3">
    <source>
        <dbReference type="Proteomes" id="UP000620147"/>
    </source>
</evidence>
<dbReference type="Gene3D" id="3.30.700.10">
    <property type="entry name" value="Glycoprotein, Type 4 Pilin"/>
    <property type="match status" value="1"/>
</dbReference>
<dbReference type="InterPro" id="IPR012902">
    <property type="entry name" value="N_methyl_site"/>
</dbReference>
<comment type="caution">
    <text evidence="2">The sequence shown here is derived from an EMBL/GenBank/DDBJ whole genome shotgun (WGS) entry which is preliminary data.</text>
</comment>
<keyword evidence="1" id="KW-0472">Membrane</keyword>
<keyword evidence="3" id="KW-1185">Reference proteome</keyword>